<evidence type="ECO:0000313" key="1">
    <source>
        <dbReference type="EMBL" id="MCQ4925694.1"/>
    </source>
</evidence>
<keyword evidence="2" id="KW-1185">Reference proteome</keyword>
<evidence type="ECO:0000313" key="2">
    <source>
        <dbReference type="Proteomes" id="UP001524478"/>
    </source>
</evidence>
<accession>A0ABT1SH15</accession>
<organism evidence="1 2">
    <name type="scientific">Tissierella carlieri</name>
    <dbReference type="NCBI Taxonomy" id="689904"/>
    <lineage>
        <taxon>Bacteria</taxon>
        <taxon>Bacillati</taxon>
        <taxon>Bacillota</taxon>
        <taxon>Tissierellia</taxon>
        <taxon>Tissierellales</taxon>
        <taxon>Tissierellaceae</taxon>
        <taxon>Tissierella</taxon>
    </lineage>
</organism>
<dbReference type="RefSeq" id="WP_256313087.1">
    <property type="nucleotide sequence ID" value="NZ_JANGAC010000027.1"/>
</dbReference>
<dbReference type="EMBL" id="JANGAC010000027">
    <property type="protein sequence ID" value="MCQ4925694.1"/>
    <property type="molecule type" value="Genomic_DNA"/>
</dbReference>
<reference evidence="1 2" key="1">
    <citation type="submission" date="2022-06" db="EMBL/GenBank/DDBJ databases">
        <title>Isolation of gut microbiota from human fecal samples.</title>
        <authorList>
            <person name="Pamer E.G."/>
            <person name="Barat B."/>
            <person name="Waligurski E."/>
            <person name="Medina S."/>
            <person name="Paddock L."/>
            <person name="Mostad J."/>
        </authorList>
    </citation>
    <scope>NUCLEOTIDE SEQUENCE [LARGE SCALE GENOMIC DNA]</scope>
    <source>
        <strain evidence="1 2">DFI.7.95</strain>
    </source>
</reference>
<name>A0ABT1SH15_9FIRM</name>
<comment type="caution">
    <text evidence="1">The sequence shown here is derived from an EMBL/GenBank/DDBJ whole genome shotgun (WGS) entry which is preliminary data.</text>
</comment>
<gene>
    <name evidence="1" type="ORF">NE686_21535</name>
</gene>
<dbReference type="Proteomes" id="UP001524478">
    <property type="component" value="Unassembled WGS sequence"/>
</dbReference>
<protein>
    <submittedName>
        <fullName evidence="1">Uncharacterized protein</fullName>
    </submittedName>
</protein>
<sequence length="267" mass="32023">MNDNSLNETFLKRTAYQYNCNDYIGETIYYGIEEIEYNRKEDMVREKTKRMGKVDGEIIYENIYDEKFNLIEKRLNRHFTDIDDVVVYLYENIYDEENKLIKTIEKDGEGNFLGTTAFEYSNGQLIKKETKYKEGFYKTISYYYDEEGRLYEQAILNDGELLYHYNYSILEDGRMRRTLVNPARGKYKWELGYGYGDKDSCTVDIYEPALTLDMIKEIMDYIIGNYKGIINCVIITIFNVNLMYKYENPEIYNYYRDNYGIVILEDF</sequence>
<proteinExistence type="predicted"/>